<dbReference type="Gene3D" id="1.20.1510.10">
    <property type="entry name" value="Cation efflux protein transmembrane domain"/>
    <property type="match status" value="1"/>
</dbReference>
<evidence type="ECO:0000256" key="19">
    <source>
        <dbReference type="ARBA" id="ARBA00023127"/>
    </source>
</evidence>
<organism evidence="31 32">
    <name type="scientific">Coregonus suidteri</name>
    <dbReference type="NCBI Taxonomy" id="861788"/>
    <lineage>
        <taxon>Eukaryota</taxon>
        <taxon>Metazoa</taxon>
        <taxon>Chordata</taxon>
        <taxon>Craniata</taxon>
        <taxon>Vertebrata</taxon>
        <taxon>Euteleostomi</taxon>
        <taxon>Actinopterygii</taxon>
        <taxon>Neopterygii</taxon>
        <taxon>Teleostei</taxon>
        <taxon>Protacanthopterygii</taxon>
        <taxon>Salmoniformes</taxon>
        <taxon>Salmonidae</taxon>
        <taxon>Coregoninae</taxon>
        <taxon>Coregonus</taxon>
    </lineage>
</organism>
<comment type="catalytic activity">
    <reaction evidence="24">
        <text>Zn(2+)(in) + 2 H(+)(out) = Zn(2+)(out) + 2 H(+)(in)</text>
        <dbReference type="Rhea" id="RHEA:72627"/>
        <dbReference type="ChEBI" id="CHEBI:15378"/>
        <dbReference type="ChEBI" id="CHEBI:29105"/>
    </reaction>
</comment>
<name>A0AAN8QMW9_9TELE</name>
<proteinExistence type="inferred from homology"/>
<keyword evidence="11 28" id="KW-0812">Transmembrane</keyword>
<feature type="transmembrane region" description="Helical" evidence="28">
    <location>
        <begin position="303"/>
        <end position="321"/>
    </location>
</feature>
<comment type="subcellular location">
    <subcellularLocation>
        <location evidence="4">Cytoplasmic vesicle</location>
        <location evidence="4">COPII-coated vesicle membrane</location>
        <topology evidence="4">Multi-pass membrane protein</topology>
    </subcellularLocation>
    <subcellularLocation>
        <location evidence="5">Cytoplasmic vesicle</location>
        <location evidence="5">Secretory vesicle membrane</location>
        <topology evidence="5">Multi-pass membrane protein</topology>
    </subcellularLocation>
    <subcellularLocation>
        <location evidence="3">Golgi apparatus</location>
        <location evidence="3">Golgi stack membrane</location>
        <topology evidence="3">Multi-pass membrane protein</topology>
    </subcellularLocation>
    <subcellularLocation>
        <location evidence="2 26">Golgi apparatus</location>
        <location evidence="2 26">trans-Golgi network membrane</location>
        <topology evidence="2 26">Multi-pass membrane protein</topology>
    </subcellularLocation>
</comment>
<feature type="compositionally biased region" description="Basic and acidic residues" evidence="27">
    <location>
        <begin position="553"/>
        <end position="569"/>
    </location>
</feature>
<comment type="similarity">
    <text evidence="6">Belongs to the cyclin family. Cyclin AB subfamily.</text>
</comment>
<feature type="transmembrane region" description="Helical" evidence="28">
    <location>
        <begin position="609"/>
        <end position="630"/>
    </location>
</feature>
<evidence type="ECO:0000256" key="15">
    <source>
        <dbReference type="ARBA" id="ARBA00022906"/>
    </source>
</evidence>
<evidence type="ECO:0000256" key="17">
    <source>
        <dbReference type="ARBA" id="ARBA00023034"/>
    </source>
</evidence>
<dbReference type="InterPro" id="IPR006671">
    <property type="entry name" value="Cyclin_N"/>
</dbReference>
<evidence type="ECO:0000256" key="26">
    <source>
        <dbReference type="RuleBase" id="RU369017"/>
    </source>
</evidence>
<feature type="transmembrane region" description="Helical" evidence="28">
    <location>
        <begin position="487"/>
        <end position="507"/>
    </location>
</feature>
<keyword evidence="16 28" id="KW-1133">Transmembrane helix</keyword>
<evidence type="ECO:0000256" key="11">
    <source>
        <dbReference type="ARBA" id="ARBA00022692"/>
    </source>
</evidence>
<evidence type="ECO:0000256" key="21">
    <source>
        <dbReference type="ARBA" id="ARBA00023306"/>
    </source>
</evidence>
<evidence type="ECO:0000259" key="30">
    <source>
        <dbReference type="SMART" id="SM01332"/>
    </source>
</evidence>
<evidence type="ECO:0000256" key="1">
    <source>
        <dbReference type="ARBA" id="ARBA00003222"/>
    </source>
</evidence>
<feature type="transmembrane region" description="Helical" evidence="28">
    <location>
        <begin position="148"/>
        <end position="165"/>
    </location>
</feature>
<dbReference type="NCBIfam" id="TIGR01297">
    <property type="entry name" value="CDF"/>
    <property type="match status" value="1"/>
</dbReference>
<sequence length="1186" mass="131226">MDDKYSSNVLSSGQLGRVEVPNARLTRYIVLLLVSKVLKALGIFESYDLLKVVHIVQFIFILKLGCAVILVFFQKPFSSGKAISKRQWIKLLKHAVISCIISLLGFFGLTLCGPLRTLLLFEHSDVVVIALLSVLFTSSGGGPSKTRGAALFIIAVICLLLFDNDDLMAKMAEHPEGHHDSALTHALYTAIAFLGVADHKGGVVLLVVSLCLKIGFHTASRKLSVEIGGAKRLYALDNLVSSIVLLPWVIVLSATTESKVESWSALILPFGMIIFSVMILEFYVESICITKMEAPRCARYGSIFLFLSGLLLANFWTHPLTEQLRTMSKPPQQESTETEHVLSGGVLVSAVFFIMADSILSSPSKKGQKGTLVGYSPEGTPLYNFMGDALQHTSQSLPRFIKDSLKQILEEYDSRQIFYFLCLNLAFTFVELFYGVWTNSLGLISDGFHMLFDCSALVLGLFAALMTRWKATRIFSYGYGRVEILSGFINGLFLMVIAFFVFVESVTRLVDPPNINTDMLTPVSVGGLLVNLVGICAFSHAHSHGAAKSSCSSHDHGHSHGHGHSEHGHSHGGHGHGGNGHGQSSHGHSHGSSHGHSHGGGMNANMRGVFLHVLADTLGSVGVIISTILIRQFGWLIADPICSLFISTLIFLSVIPLLTDAAEVLLLRTPPEHEKDLNIALEKIEKVEGVLSYRDPHFWRHSASVIAGTIHLQLMSDVVEQRIIQQVTAILKDAGVNNLSVQVEKEAYFQHMSGLRTHSKRLRIIQSDGNEFGNAANEIRQSNSSFEMALRMTRNRLASSENQTTLPGKAVLGTKPTLRQRAALGEIGNVGVPRQTLKKDAKAEPTKVVERKASTRAEKAPEVQQPKIVVFAPVQVLPEPVSPTPMETSGCAPNDLCQAFSDVLLNIKDVDADDYDNPMLCSEYVKDIYKYLQKLEIDQAVKPKYLEGQEITGNMRAILIDWLVQVQIKFRLLQETMYMTVGIIDRFLQDNPVPKKQLQLVGVTAMFIASKYEEMYPPEIADFAFVTDRAYTTAQIRDMEMKILRVLKFSFGRPLPLQFLRRASKIGEVTAEHHTLAKYFVELTMVDYEMVHFPPSQVASAAFALTLKVFNCGEWSATLQHYMNYTEDSLVPAMQHIAKNVLKVNEGQTKHMTVKNKYSSQKQMRIATISQLKSSLIKDLAKQLTL</sequence>
<dbReference type="SUPFAM" id="SSF47954">
    <property type="entry name" value="Cyclin-like"/>
    <property type="match status" value="2"/>
</dbReference>
<comment type="caution">
    <text evidence="31">The sequence shown here is derived from an EMBL/GenBank/DDBJ whole genome shotgun (WGS) entry which is preliminary data.</text>
</comment>
<dbReference type="GO" id="GO:0046872">
    <property type="term" value="F:metal ion binding"/>
    <property type="evidence" value="ECO:0007669"/>
    <property type="project" value="UniProtKB-KW"/>
</dbReference>
<dbReference type="EMBL" id="JAGTTL010000022">
    <property type="protein sequence ID" value="KAK6305256.1"/>
    <property type="molecule type" value="Genomic_DNA"/>
</dbReference>
<dbReference type="GO" id="GO:0051301">
    <property type="term" value="P:cell division"/>
    <property type="evidence" value="ECO:0007669"/>
    <property type="project" value="UniProtKB-KW"/>
</dbReference>
<feature type="transmembrane region" description="Helical" evidence="28">
    <location>
        <begin position="55"/>
        <end position="73"/>
    </location>
</feature>
<dbReference type="SUPFAM" id="SSF161111">
    <property type="entry name" value="Cation efflux protein transmembrane domain-like"/>
    <property type="match status" value="1"/>
</dbReference>
<evidence type="ECO:0000256" key="23">
    <source>
        <dbReference type="ARBA" id="ARBA00038531"/>
    </source>
</evidence>
<accession>A0AAN8QMW9</accession>
<keyword evidence="14" id="KW-0862">Zinc</keyword>
<evidence type="ECO:0000256" key="8">
    <source>
        <dbReference type="ARBA" id="ARBA00022448"/>
    </source>
</evidence>
<dbReference type="GO" id="GO:0006882">
    <property type="term" value="P:intracellular zinc ion homeostasis"/>
    <property type="evidence" value="ECO:0007669"/>
    <property type="project" value="InterPro"/>
</dbReference>
<dbReference type="InterPro" id="IPR013763">
    <property type="entry name" value="Cyclin-like_dom"/>
</dbReference>
<dbReference type="GO" id="GO:0005385">
    <property type="term" value="F:zinc ion transmembrane transporter activity"/>
    <property type="evidence" value="ECO:0007669"/>
    <property type="project" value="UniProtKB-UniRule"/>
</dbReference>
<evidence type="ECO:0000256" key="28">
    <source>
        <dbReference type="SAM" id="Phobius"/>
    </source>
</evidence>
<keyword evidence="8 26" id="KW-0813">Transport</keyword>
<dbReference type="GO" id="GO:0032580">
    <property type="term" value="C:Golgi cisterna membrane"/>
    <property type="evidence" value="ECO:0007669"/>
    <property type="project" value="UniProtKB-SubCell"/>
</dbReference>
<keyword evidence="17 26" id="KW-0333">Golgi apparatus</keyword>
<keyword evidence="22" id="KW-0968">Cytoplasmic vesicle</keyword>
<evidence type="ECO:0000256" key="4">
    <source>
        <dbReference type="ARBA" id="ARBA00004557"/>
    </source>
</evidence>
<dbReference type="InterPro" id="IPR027469">
    <property type="entry name" value="Cation_efflux_TMD_sf"/>
</dbReference>
<feature type="region of interest" description="Disordered" evidence="27">
    <location>
        <begin position="837"/>
        <end position="861"/>
    </location>
</feature>
<feature type="region of interest" description="Disordered" evidence="27">
    <location>
        <begin position="549"/>
        <end position="599"/>
    </location>
</feature>
<evidence type="ECO:0000256" key="24">
    <source>
        <dbReference type="ARBA" id="ARBA00048349"/>
    </source>
</evidence>
<feature type="transmembrane region" description="Helical" evidence="28">
    <location>
        <begin position="341"/>
        <end position="360"/>
    </location>
</feature>
<dbReference type="PROSITE" id="PS00292">
    <property type="entry name" value="CYCLINS"/>
    <property type="match status" value="1"/>
</dbReference>
<feature type="domain" description="Cyclin C-terminal" evidence="30">
    <location>
        <begin position="1054"/>
        <end position="1172"/>
    </location>
</feature>
<evidence type="ECO:0000256" key="6">
    <source>
        <dbReference type="ARBA" id="ARBA00006955"/>
    </source>
</evidence>
<evidence type="ECO:0000256" key="13">
    <source>
        <dbReference type="ARBA" id="ARBA00022776"/>
    </source>
</evidence>
<feature type="transmembrane region" description="Helical" evidence="28">
    <location>
        <begin position="263"/>
        <end position="283"/>
    </location>
</feature>
<evidence type="ECO:0000259" key="29">
    <source>
        <dbReference type="SMART" id="SM00385"/>
    </source>
</evidence>
<dbReference type="FunFam" id="1.10.472.10:FF:000198">
    <property type="entry name" value="G2/mitotic-specific cyclin-B1"/>
    <property type="match status" value="1"/>
</dbReference>
<comment type="similarity">
    <text evidence="7 26">Belongs to the cation diffusion facilitator (CDF) transporter (TC 2.A.4) family. SLC30A subfamily.</text>
</comment>
<evidence type="ECO:0000256" key="18">
    <source>
        <dbReference type="ARBA" id="ARBA00023065"/>
    </source>
</evidence>
<evidence type="ECO:0000256" key="7">
    <source>
        <dbReference type="ARBA" id="ARBA00008873"/>
    </source>
</evidence>
<evidence type="ECO:0000313" key="31">
    <source>
        <dbReference type="EMBL" id="KAK6305256.1"/>
    </source>
</evidence>
<keyword evidence="32" id="KW-1185">Reference proteome</keyword>
<comment type="function">
    <text evidence="26">Functions as a zinc transporter.</text>
</comment>
<dbReference type="Pfam" id="PF02984">
    <property type="entry name" value="Cyclin_C"/>
    <property type="match status" value="1"/>
</dbReference>
<evidence type="ECO:0000256" key="10">
    <source>
        <dbReference type="ARBA" id="ARBA00022618"/>
    </source>
</evidence>
<dbReference type="SMART" id="SM01332">
    <property type="entry name" value="Cyclin_C"/>
    <property type="match status" value="1"/>
</dbReference>
<evidence type="ECO:0000256" key="12">
    <source>
        <dbReference type="ARBA" id="ARBA00022723"/>
    </source>
</evidence>
<feature type="transmembrane region" description="Helical" evidence="28">
    <location>
        <begin position="519"/>
        <end position="538"/>
    </location>
</feature>
<evidence type="ECO:0000256" key="20">
    <source>
        <dbReference type="ARBA" id="ARBA00023136"/>
    </source>
</evidence>
<dbReference type="InterPro" id="IPR058533">
    <property type="entry name" value="Cation_efflux_TM"/>
</dbReference>
<dbReference type="InterPro" id="IPR048026">
    <property type="entry name" value="CCNB1_first_cyclin-box"/>
</dbReference>
<protein>
    <recommendedName>
        <fullName evidence="26">Zinc transporter</fullName>
    </recommendedName>
</protein>
<feature type="transmembrane region" description="Helical" evidence="28">
    <location>
        <begin position="94"/>
        <end position="111"/>
    </location>
</feature>
<feature type="domain" description="Cyclin-like" evidence="29">
    <location>
        <begin position="1058"/>
        <end position="1139"/>
    </location>
</feature>
<dbReference type="AlphaFoldDB" id="A0AAN8QMW9"/>
<feature type="transmembrane region" description="Helical" evidence="28">
    <location>
        <begin position="417"/>
        <end position="436"/>
    </location>
</feature>
<dbReference type="PANTHER" id="PTHR45755">
    <property type="match status" value="1"/>
</dbReference>
<keyword evidence="10" id="KW-0132">Cell division</keyword>
<gene>
    <name evidence="31" type="ORF">J4Q44_G00240360</name>
</gene>
<comment type="subunit">
    <text evidence="23">Heterodimer with SLC30A6/ZNT6; form a functional zinc ion transmembrane transporter.</text>
</comment>
<dbReference type="Pfam" id="PF01545">
    <property type="entry name" value="Cation_efflux"/>
    <property type="match status" value="1"/>
</dbReference>
<evidence type="ECO:0000256" key="9">
    <source>
        <dbReference type="ARBA" id="ARBA00022449"/>
    </source>
</evidence>
<dbReference type="GO" id="GO:0015297">
    <property type="term" value="F:antiporter activity"/>
    <property type="evidence" value="ECO:0007669"/>
    <property type="project" value="UniProtKB-KW"/>
</dbReference>
<evidence type="ECO:0000256" key="3">
    <source>
        <dbReference type="ARBA" id="ARBA00004205"/>
    </source>
</evidence>
<dbReference type="Pfam" id="PF00134">
    <property type="entry name" value="Cyclin_N"/>
    <property type="match status" value="1"/>
</dbReference>
<dbReference type="CDD" id="cd20565">
    <property type="entry name" value="CYCLIN_CCNB1_rpt1"/>
    <property type="match status" value="1"/>
</dbReference>
<keyword evidence="13" id="KW-0498">Mitosis</keyword>
<dbReference type="Proteomes" id="UP001356427">
    <property type="component" value="Unassembled WGS sequence"/>
</dbReference>
<dbReference type="CDD" id="cd20569">
    <property type="entry name" value="CYCLIN_CCNB1_rpt2"/>
    <property type="match status" value="1"/>
</dbReference>
<keyword evidence="9" id="KW-0050">Antiport</keyword>
<dbReference type="InterPro" id="IPR004367">
    <property type="entry name" value="Cyclin_C-dom"/>
</dbReference>
<dbReference type="InterPro" id="IPR045316">
    <property type="entry name" value="Msc2-like"/>
</dbReference>
<reference evidence="31 32" key="1">
    <citation type="submission" date="2021-04" db="EMBL/GenBank/DDBJ databases">
        <authorList>
            <person name="De Guttry C."/>
            <person name="Zahm M."/>
            <person name="Klopp C."/>
            <person name="Cabau C."/>
            <person name="Louis A."/>
            <person name="Berthelot C."/>
            <person name="Parey E."/>
            <person name="Roest Crollius H."/>
            <person name="Montfort J."/>
            <person name="Robinson-Rechavi M."/>
            <person name="Bucao C."/>
            <person name="Bouchez O."/>
            <person name="Gislard M."/>
            <person name="Lluch J."/>
            <person name="Milhes M."/>
            <person name="Lampietro C."/>
            <person name="Lopez Roques C."/>
            <person name="Donnadieu C."/>
            <person name="Braasch I."/>
            <person name="Desvignes T."/>
            <person name="Postlethwait J."/>
            <person name="Bobe J."/>
            <person name="Wedekind C."/>
            <person name="Guiguen Y."/>
        </authorList>
    </citation>
    <scope>NUCLEOTIDE SEQUENCE [LARGE SCALE GENOMIC DNA]</scope>
    <source>
        <strain evidence="31">Cs_M1</strain>
        <tissue evidence="31">Blood</tissue>
    </source>
</reference>
<dbReference type="InterPro" id="IPR002524">
    <property type="entry name" value="Cation_efflux"/>
</dbReference>
<keyword evidence="21" id="KW-0131">Cell cycle</keyword>
<evidence type="ECO:0000256" key="16">
    <source>
        <dbReference type="ARBA" id="ARBA00022989"/>
    </source>
</evidence>
<evidence type="ECO:0000256" key="14">
    <source>
        <dbReference type="ARBA" id="ARBA00022833"/>
    </source>
</evidence>
<dbReference type="GO" id="GO:0005829">
    <property type="term" value="C:cytosol"/>
    <property type="evidence" value="ECO:0007669"/>
    <property type="project" value="UniProtKB-ARBA"/>
</dbReference>
<comment type="function">
    <text evidence="1">Essential for the control of the cell cycle at the G2/M (mitosis) transition.</text>
</comment>
<dbReference type="GO" id="GO:0012507">
    <property type="term" value="C:ER to Golgi transport vesicle membrane"/>
    <property type="evidence" value="ECO:0007669"/>
    <property type="project" value="UniProtKB-SubCell"/>
</dbReference>
<dbReference type="SMART" id="SM00385">
    <property type="entry name" value="CYCLIN"/>
    <property type="match status" value="2"/>
</dbReference>
<keyword evidence="20 28" id="KW-0472">Membrane</keyword>
<dbReference type="GO" id="GO:1904257">
    <property type="term" value="P:zinc ion import into Golgi lumen"/>
    <property type="evidence" value="ECO:0007669"/>
    <property type="project" value="TreeGrafter"/>
</dbReference>
<evidence type="ECO:0000256" key="2">
    <source>
        <dbReference type="ARBA" id="ARBA00004166"/>
    </source>
</evidence>
<keyword evidence="19 25" id="KW-0195">Cyclin</keyword>
<dbReference type="InterPro" id="IPR048258">
    <property type="entry name" value="Cyclins_cyclin-box"/>
</dbReference>
<dbReference type="Gene3D" id="1.10.472.10">
    <property type="entry name" value="Cyclin-like"/>
    <property type="match status" value="2"/>
</dbReference>
<feature type="transmembrane region" description="Helical" evidence="28">
    <location>
        <begin position="233"/>
        <end position="251"/>
    </location>
</feature>
<feature type="transmembrane region" description="Helical" evidence="28">
    <location>
        <begin position="185"/>
        <end position="212"/>
    </location>
</feature>
<evidence type="ECO:0000256" key="5">
    <source>
        <dbReference type="ARBA" id="ARBA00004638"/>
    </source>
</evidence>
<dbReference type="PANTHER" id="PTHR45755:SF1">
    <property type="entry name" value="PROTON-COUPLED ZINC ANTIPORTER SLC30A5"/>
    <property type="match status" value="1"/>
</dbReference>
<dbReference type="InterPro" id="IPR036915">
    <property type="entry name" value="Cyclin-like_sf"/>
</dbReference>
<keyword evidence="15" id="KW-0864">Zinc transport</keyword>
<keyword evidence="12" id="KW-0479">Metal-binding</keyword>
<evidence type="ECO:0000256" key="27">
    <source>
        <dbReference type="SAM" id="MobiDB-lite"/>
    </source>
</evidence>
<keyword evidence="18 26" id="KW-0406">Ion transport</keyword>
<evidence type="ECO:0000256" key="25">
    <source>
        <dbReference type="RuleBase" id="RU000383"/>
    </source>
</evidence>
<feature type="transmembrane region" description="Helical" evidence="28">
    <location>
        <begin position="448"/>
        <end position="466"/>
    </location>
</feature>
<feature type="domain" description="Cyclin-like" evidence="29">
    <location>
        <begin position="961"/>
        <end position="1045"/>
    </location>
</feature>
<evidence type="ECO:0000256" key="22">
    <source>
        <dbReference type="ARBA" id="ARBA00023329"/>
    </source>
</evidence>
<evidence type="ECO:0000313" key="32">
    <source>
        <dbReference type="Proteomes" id="UP001356427"/>
    </source>
</evidence>
<feature type="compositionally biased region" description="Basic residues" evidence="27">
    <location>
        <begin position="587"/>
        <end position="597"/>
    </location>
</feature>